<evidence type="ECO:0000259" key="1">
    <source>
        <dbReference type="PROSITE" id="PS50994"/>
    </source>
</evidence>
<dbReference type="InterPro" id="IPR012337">
    <property type="entry name" value="RNaseH-like_sf"/>
</dbReference>
<proteinExistence type="predicted"/>
<evidence type="ECO:0000313" key="3">
    <source>
        <dbReference type="Proteomes" id="UP000275727"/>
    </source>
</evidence>
<protein>
    <recommendedName>
        <fullName evidence="1">Integrase catalytic domain-containing protein</fullName>
    </recommendedName>
</protein>
<evidence type="ECO:0000313" key="2">
    <source>
        <dbReference type="EMBL" id="BBE35674.1"/>
    </source>
</evidence>
<feature type="domain" description="Integrase catalytic" evidence="1">
    <location>
        <begin position="1"/>
        <end position="92"/>
    </location>
</feature>
<sequence>MCYGPEFVAHAVREWLGRLGVTTLYIEPGSPWENGYIESFNARLRDELLNGEIFYSLEEVRCVTGWWRDHYNRLRPHSSLGYRPPAPETIKMPAWPLGSATLRLPPRLASEMRIS</sequence>
<dbReference type="PROSITE" id="PS50994">
    <property type="entry name" value="INTEGRASE"/>
    <property type="match status" value="1"/>
</dbReference>
<dbReference type="InterPro" id="IPR001584">
    <property type="entry name" value="Integrase_cat-core"/>
</dbReference>
<dbReference type="GO" id="GO:0015074">
    <property type="term" value="P:DNA integration"/>
    <property type="evidence" value="ECO:0007669"/>
    <property type="project" value="InterPro"/>
</dbReference>
<gene>
    <name evidence="2" type="ORF">SmB9_33320</name>
</gene>
<dbReference type="Gene3D" id="3.30.420.10">
    <property type="entry name" value="Ribonuclease H-like superfamily/Ribonuclease H"/>
    <property type="match status" value="1"/>
</dbReference>
<dbReference type="KEGG" id="smic:SmB9_33320"/>
<accession>A0AAD1D8Q2</accession>
<dbReference type="PANTHER" id="PTHR47515:SF1">
    <property type="entry name" value="BLR2054 PROTEIN"/>
    <property type="match status" value="1"/>
</dbReference>
<dbReference type="AlphaFoldDB" id="A0AAD1D8Q2"/>
<dbReference type="EMBL" id="AP018711">
    <property type="protein sequence ID" value="BBE35674.1"/>
    <property type="molecule type" value="Genomic_DNA"/>
</dbReference>
<name>A0AAD1D8Q2_SPHMI</name>
<dbReference type="SUPFAM" id="SSF53098">
    <property type="entry name" value="Ribonuclease H-like"/>
    <property type="match status" value="1"/>
</dbReference>
<reference evidence="2 3" key="1">
    <citation type="submission" date="2018-06" db="EMBL/GenBank/DDBJ databases">
        <title>Complete Genome Sequence of the Microcystin-Degrading Bacterium Sphingosinicella microcystinivorans Strain B-9.</title>
        <authorList>
            <person name="Jin H."/>
            <person name="Nishizawa T."/>
            <person name="Guo Y."/>
            <person name="Nishizawa A."/>
            <person name="Park H."/>
            <person name="Kato H."/>
            <person name="Tsuji K."/>
            <person name="Harada K."/>
        </authorList>
    </citation>
    <scope>NUCLEOTIDE SEQUENCE [LARGE SCALE GENOMIC DNA]</scope>
    <source>
        <strain evidence="2 3">B9</strain>
    </source>
</reference>
<dbReference type="Proteomes" id="UP000275727">
    <property type="component" value="Chromosome"/>
</dbReference>
<organism evidence="2 3">
    <name type="scientific">Sphingosinicella microcystinivorans</name>
    <dbReference type="NCBI Taxonomy" id="335406"/>
    <lineage>
        <taxon>Bacteria</taxon>
        <taxon>Pseudomonadati</taxon>
        <taxon>Pseudomonadota</taxon>
        <taxon>Alphaproteobacteria</taxon>
        <taxon>Sphingomonadales</taxon>
        <taxon>Sphingosinicellaceae</taxon>
        <taxon>Sphingosinicella</taxon>
    </lineage>
</organism>
<dbReference type="PANTHER" id="PTHR47515">
    <property type="entry name" value="LOW CALCIUM RESPONSE LOCUS PROTEIN T"/>
    <property type="match status" value="1"/>
</dbReference>
<dbReference type="InterPro" id="IPR036397">
    <property type="entry name" value="RNaseH_sf"/>
</dbReference>
<dbReference type="Pfam" id="PF13683">
    <property type="entry name" value="rve_3"/>
    <property type="match status" value="1"/>
</dbReference>
<dbReference type="GO" id="GO:0003676">
    <property type="term" value="F:nucleic acid binding"/>
    <property type="evidence" value="ECO:0007669"/>
    <property type="project" value="InterPro"/>
</dbReference>